<sequence>NLLFFIAPKKRTRIPCALRWPQPAGRPALCVPARARPGLASRRFGPTGQHSRAPQNLRHVSTTQKGFRPSAKVLASPRDVVVRSRPSSSPLARRRPPRRRKMEPKVKASARGANGKVVTVYTKYVKNQNNTAVSITQPYQQLMSTPVGGNDDIDKRAAAFILAVRERFNNENK</sequence>
<dbReference type="EMBL" id="CP144748">
    <property type="protein sequence ID" value="WVZ67622.1"/>
    <property type="molecule type" value="Genomic_DNA"/>
</dbReference>
<gene>
    <name evidence="2" type="ORF">U9M48_016674</name>
</gene>
<evidence type="ECO:0000256" key="1">
    <source>
        <dbReference type="SAM" id="MobiDB-lite"/>
    </source>
</evidence>
<feature type="compositionally biased region" description="Low complexity" evidence="1">
    <location>
        <begin position="76"/>
        <end position="91"/>
    </location>
</feature>
<dbReference type="Proteomes" id="UP001341281">
    <property type="component" value="Chromosome 04"/>
</dbReference>
<organism evidence="2 3">
    <name type="scientific">Paspalum notatum var. saurae</name>
    <dbReference type="NCBI Taxonomy" id="547442"/>
    <lineage>
        <taxon>Eukaryota</taxon>
        <taxon>Viridiplantae</taxon>
        <taxon>Streptophyta</taxon>
        <taxon>Embryophyta</taxon>
        <taxon>Tracheophyta</taxon>
        <taxon>Spermatophyta</taxon>
        <taxon>Magnoliopsida</taxon>
        <taxon>Liliopsida</taxon>
        <taxon>Poales</taxon>
        <taxon>Poaceae</taxon>
        <taxon>PACMAD clade</taxon>
        <taxon>Panicoideae</taxon>
        <taxon>Andropogonodae</taxon>
        <taxon>Paspaleae</taxon>
        <taxon>Paspalinae</taxon>
        <taxon>Paspalum</taxon>
    </lineage>
</organism>
<protein>
    <submittedName>
        <fullName evidence="2">Uncharacterized protein</fullName>
    </submittedName>
</protein>
<feature type="compositionally biased region" description="Basic residues" evidence="1">
    <location>
        <begin position="92"/>
        <end position="102"/>
    </location>
</feature>
<accession>A0AAQ3TA05</accession>
<dbReference type="AlphaFoldDB" id="A0AAQ3TA05"/>
<reference evidence="2 3" key="1">
    <citation type="submission" date="2024-02" db="EMBL/GenBank/DDBJ databases">
        <title>High-quality chromosome-scale genome assembly of Pensacola bahiagrass (Paspalum notatum Flugge var. saurae).</title>
        <authorList>
            <person name="Vega J.M."/>
            <person name="Podio M."/>
            <person name="Orjuela J."/>
            <person name="Siena L.A."/>
            <person name="Pessino S.C."/>
            <person name="Combes M.C."/>
            <person name="Mariac C."/>
            <person name="Albertini E."/>
            <person name="Pupilli F."/>
            <person name="Ortiz J.P.A."/>
            <person name="Leblanc O."/>
        </authorList>
    </citation>
    <scope>NUCLEOTIDE SEQUENCE [LARGE SCALE GENOMIC DNA]</scope>
    <source>
        <strain evidence="2">R1</strain>
        <tissue evidence="2">Leaf</tissue>
    </source>
</reference>
<keyword evidence="3" id="KW-1185">Reference proteome</keyword>
<feature type="compositionally biased region" description="Polar residues" evidence="1">
    <location>
        <begin position="48"/>
        <end position="65"/>
    </location>
</feature>
<evidence type="ECO:0000313" key="2">
    <source>
        <dbReference type="EMBL" id="WVZ67622.1"/>
    </source>
</evidence>
<name>A0AAQ3TA05_PASNO</name>
<evidence type="ECO:0000313" key="3">
    <source>
        <dbReference type="Proteomes" id="UP001341281"/>
    </source>
</evidence>
<feature type="non-terminal residue" evidence="2">
    <location>
        <position position="1"/>
    </location>
</feature>
<proteinExistence type="predicted"/>
<feature type="region of interest" description="Disordered" evidence="1">
    <location>
        <begin position="40"/>
        <end position="111"/>
    </location>
</feature>